<organism evidence="1 2">
    <name type="scientific">Vermiconidia calcicola</name>
    <dbReference type="NCBI Taxonomy" id="1690605"/>
    <lineage>
        <taxon>Eukaryota</taxon>
        <taxon>Fungi</taxon>
        <taxon>Dikarya</taxon>
        <taxon>Ascomycota</taxon>
        <taxon>Pezizomycotina</taxon>
        <taxon>Dothideomycetes</taxon>
        <taxon>Dothideomycetidae</taxon>
        <taxon>Mycosphaerellales</taxon>
        <taxon>Extremaceae</taxon>
        <taxon>Vermiconidia</taxon>
    </lineage>
</organism>
<name>A0ACC3MJG2_9PEZI</name>
<evidence type="ECO:0000313" key="1">
    <source>
        <dbReference type="EMBL" id="KAK3696408.1"/>
    </source>
</evidence>
<evidence type="ECO:0000313" key="2">
    <source>
        <dbReference type="Proteomes" id="UP001281147"/>
    </source>
</evidence>
<sequence>MPDITYVQGEPVAAADGSSWRFAYYCWPDISASDQGDKLEAFGGPVHVPSDAVSEELPMADQEAAFDTVKWTALGKPLVERAYEPTATTPKKTPGKARVTKKRKREEGEEGEDAYDGSQLQQQRGRAANNSDVAAKKTKTKKKTKKTEVEEEDEEDEDMYDFEDDEEEFVPAPSARKKKGKK</sequence>
<dbReference type="EMBL" id="JAUTXU010000242">
    <property type="protein sequence ID" value="KAK3696408.1"/>
    <property type="molecule type" value="Genomic_DNA"/>
</dbReference>
<reference evidence="1" key="1">
    <citation type="submission" date="2023-07" db="EMBL/GenBank/DDBJ databases">
        <title>Black Yeasts Isolated from many extreme environments.</title>
        <authorList>
            <person name="Coleine C."/>
            <person name="Stajich J.E."/>
            <person name="Selbmann L."/>
        </authorList>
    </citation>
    <scope>NUCLEOTIDE SEQUENCE</scope>
    <source>
        <strain evidence="1">CCFEE 5714</strain>
    </source>
</reference>
<comment type="caution">
    <text evidence="1">The sequence shown here is derived from an EMBL/GenBank/DDBJ whole genome shotgun (WGS) entry which is preliminary data.</text>
</comment>
<accession>A0ACC3MJG2</accession>
<dbReference type="Proteomes" id="UP001281147">
    <property type="component" value="Unassembled WGS sequence"/>
</dbReference>
<keyword evidence="2" id="KW-1185">Reference proteome</keyword>
<gene>
    <name evidence="1" type="ORF">LTR37_017979</name>
</gene>
<protein>
    <submittedName>
        <fullName evidence="1">Uncharacterized protein</fullName>
    </submittedName>
</protein>
<proteinExistence type="predicted"/>